<gene>
    <name evidence="2" type="ORF">M409DRAFT_53518</name>
</gene>
<evidence type="ECO:0000313" key="3">
    <source>
        <dbReference type="Proteomes" id="UP000799537"/>
    </source>
</evidence>
<dbReference type="AlphaFoldDB" id="A0A6A6CR16"/>
<dbReference type="EMBL" id="ML993591">
    <property type="protein sequence ID" value="KAF2168219.1"/>
    <property type="molecule type" value="Genomic_DNA"/>
</dbReference>
<evidence type="ECO:0000313" key="2">
    <source>
        <dbReference type="EMBL" id="KAF2168219.1"/>
    </source>
</evidence>
<organism evidence="2 3">
    <name type="scientific">Zasmidium cellare ATCC 36951</name>
    <dbReference type="NCBI Taxonomy" id="1080233"/>
    <lineage>
        <taxon>Eukaryota</taxon>
        <taxon>Fungi</taxon>
        <taxon>Dikarya</taxon>
        <taxon>Ascomycota</taxon>
        <taxon>Pezizomycotina</taxon>
        <taxon>Dothideomycetes</taxon>
        <taxon>Dothideomycetidae</taxon>
        <taxon>Mycosphaerellales</taxon>
        <taxon>Mycosphaerellaceae</taxon>
        <taxon>Zasmidium</taxon>
    </lineage>
</organism>
<accession>A0A6A6CR16</accession>
<feature type="compositionally biased region" description="Basic and acidic residues" evidence="1">
    <location>
        <begin position="7"/>
        <end position="17"/>
    </location>
</feature>
<evidence type="ECO:0008006" key="4">
    <source>
        <dbReference type="Google" id="ProtNLM"/>
    </source>
</evidence>
<sequence length="224" mass="25761">MAPTRKSAAEPSRRSERVQLSNAIKVSEQEAKLKAGVTKKKRFRRPRQRVGCRLLKLPGEIRNSIYRFSLVEPEKLDIKPDGPGEPSLLRVCKSIRNEGRSIYYVENRFNLLLNDFNGADFTPFLRQSNRFSRQPAKYDNVIFDMNGHANWDNLVKWIKADHTETPMRPDTEGPVTPNDHVLAGAFGLAKLMVFLPWSMLKEALGFYRKSLVLTPWGEDWDDVD</sequence>
<protein>
    <recommendedName>
        <fullName evidence="4">F-box domain-containing protein</fullName>
    </recommendedName>
</protein>
<dbReference type="Proteomes" id="UP000799537">
    <property type="component" value="Unassembled WGS sequence"/>
</dbReference>
<dbReference type="GeneID" id="54565666"/>
<name>A0A6A6CR16_ZASCE</name>
<keyword evidence="3" id="KW-1185">Reference proteome</keyword>
<dbReference type="OrthoDB" id="3650108at2759"/>
<evidence type="ECO:0000256" key="1">
    <source>
        <dbReference type="SAM" id="MobiDB-lite"/>
    </source>
</evidence>
<reference evidence="2" key="1">
    <citation type="journal article" date="2020" name="Stud. Mycol.">
        <title>101 Dothideomycetes genomes: a test case for predicting lifestyles and emergence of pathogens.</title>
        <authorList>
            <person name="Haridas S."/>
            <person name="Albert R."/>
            <person name="Binder M."/>
            <person name="Bloem J."/>
            <person name="Labutti K."/>
            <person name="Salamov A."/>
            <person name="Andreopoulos B."/>
            <person name="Baker S."/>
            <person name="Barry K."/>
            <person name="Bills G."/>
            <person name="Bluhm B."/>
            <person name="Cannon C."/>
            <person name="Castanera R."/>
            <person name="Culley D."/>
            <person name="Daum C."/>
            <person name="Ezra D."/>
            <person name="Gonzalez J."/>
            <person name="Henrissat B."/>
            <person name="Kuo A."/>
            <person name="Liang C."/>
            <person name="Lipzen A."/>
            <person name="Lutzoni F."/>
            <person name="Magnuson J."/>
            <person name="Mondo S."/>
            <person name="Nolan M."/>
            <person name="Ohm R."/>
            <person name="Pangilinan J."/>
            <person name="Park H.-J."/>
            <person name="Ramirez L."/>
            <person name="Alfaro M."/>
            <person name="Sun H."/>
            <person name="Tritt A."/>
            <person name="Yoshinaga Y."/>
            <person name="Zwiers L.-H."/>
            <person name="Turgeon B."/>
            <person name="Goodwin S."/>
            <person name="Spatafora J."/>
            <person name="Crous P."/>
            <person name="Grigoriev I."/>
        </authorList>
    </citation>
    <scope>NUCLEOTIDE SEQUENCE</scope>
    <source>
        <strain evidence="2">ATCC 36951</strain>
    </source>
</reference>
<feature type="region of interest" description="Disordered" evidence="1">
    <location>
        <begin position="1"/>
        <end position="21"/>
    </location>
</feature>
<proteinExistence type="predicted"/>
<dbReference type="RefSeq" id="XP_033669108.1">
    <property type="nucleotide sequence ID" value="XM_033812394.1"/>
</dbReference>